<dbReference type="EMBL" id="BK015464">
    <property type="protein sequence ID" value="DAE08144.1"/>
    <property type="molecule type" value="Genomic_DNA"/>
</dbReference>
<proteinExistence type="predicted"/>
<evidence type="ECO:0000313" key="2">
    <source>
        <dbReference type="EMBL" id="DAE08144.1"/>
    </source>
</evidence>
<sequence length="165" mass="19281">MTNREMIANYNGLIYIQSLEEEHYKRTGEKLFQGRVKITYAIKKNMRELLDKLKPYDEARNEIFAEYRDQDAEKKSEEKLKKKMVTSAEGTAEHEREMKAYNEKVGNLEIIMKPGKDKAEYESKIKELLDIDVTDVNIHTISLDQIDGIELDSAQLEPLMFMIAE</sequence>
<feature type="region of interest" description="Disordered" evidence="1">
    <location>
        <begin position="72"/>
        <end position="94"/>
    </location>
</feature>
<accession>A0A8S5PN02</accession>
<reference evidence="2" key="1">
    <citation type="journal article" date="2021" name="Proc. Natl. Acad. Sci. U.S.A.">
        <title>A Catalog of Tens of Thousands of Viruses from Human Metagenomes Reveals Hidden Associations with Chronic Diseases.</title>
        <authorList>
            <person name="Tisza M.J."/>
            <person name="Buck C.B."/>
        </authorList>
    </citation>
    <scope>NUCLEOTIDE SEQUENCE</scope>
    <source>
        <strain evidence="2">Ct8NQ14</strain>
    </source>
</reference>
<organism evidence="2">
    <name type="scientific">Siphoviridae sp. ct8NQ14</name>
    <dbReference type="NCBI Taxonomy" id="2825363"/>
    <lineage>
        <taxon>Viruses</taxon>
        <taxon>Duplodnaviria</taxon>
        <taxon>Heunggongvirae</taxon>
        <taxon>Uroviricota</taxon>
        <taxon>Caudoviricetes</taxon>
    </lineage>
</organism>
<protein>
    <submittedName>
        <fullName evidence="2">Uncharacterized protein</fullName>
    </submittedName>
</protein>
<name>A0A8S5PN02_9CAUD</name>
<evidence type="ECO:0000256" key="1">
    <source>
        <dbReference type="SAM" id="MobiDB-lite"/>
    </source>
</evidence>